<name>A0ABR2KE52_9EUKA</name>
<dbReference type="Proteomes" id="UP001470230">
    <property type="component" value="Unassembled WGS sequence"/>
</dbReference>
<organism evidence="2 3">
    <name type="scientific">Tritrichomonas musculus</name>
    <dbReference type="NCBI Taxonomy" id="1915356"/>
    <lineage>
        <taxon>Eukaryota</taxon>
        <taxon>Metamonada</taxon>
        <taxon>Parabasalia</taxon>
        <taxon>Tritrichomonadida</taxon>
        <taxon>Tritrichomonadidae</taxon>
        <taxon>Tritrichomonas</taxon>
    </lineage>
</organism>
<reference evidence="2 3" key="1">
    <citation type="submission" date="2024-04" db="EMBL/GenBank/DDBJ databases">
        <title>Tritrichomonas musculus Genome.</title>
        <authorList>
            <person name="Alves-Ferreira E."/>
            <person name="Grigg M."/>
            <person name="Lorenzi H."/>
            <person name="Galac M."/>
        </authorList>
    </citation>
    <scope>NUCLEOTIDE SEQUENCE [LARGE SCALE GENOMIC DNA]</scope>
    <source>
        <strain evidence="2 3">EAF2021</strain>
    </source>
</reference>
<evidence type="ECO:0000313" key="2">
    <source>
        <dbReference type="EMBL" id="KAK8889168.1"/>
    </source>
</evidence>
<evidence type="ECO:0000313" key="3">
    <source>
        <dbReference type="Proteomes" id="UP001470230"/>
    </source>
</evidence>
<dbReference type="EMBL" id="JAPFFF010000005">
    <property type="protein sequence ID" value="KAK8889168.1"/>
    <property type="molecule type" value="Genomic_DNA"/>
</dbReference>
<gene>
    <name evidence="2" type="ORF">M9Y10_033913</name>
</gene>
<feature type="coiled-coil region" evidence="1">
    <location>
        <begin position="117"/>
        <end position="151"/>
    </location>
</feature>
<keyword evidence="1" id="KW-0175">Coiled coil</keyword>
<proteinExistence type="predicted"/>
<protein>
    <submittedName>
        <fullName evidence="2">Uncharacterized protein</fullName>
    </submittedName>
</protein>
<keyword evidence="3" id="KW-1185">Reference proteome</keyword>
<sequence length="642" mass="75117">MHRVLATKTLNTTRQINDKGDMITKKKEELEKLPFSSRTPRVVQRAKTQLSTNTKTKTIVQPSSVRSKSKLASTNYTDPRQQARDLIFEGIHCTATNQKHDIINQLGNLLLQQINQTEIFQNDVHHLEVRNQELENELLSQKSSIEKIQRNTARVTKLRHLKSLRSDENLIQDIRAIESDTSKYVHLSEPWLLQNILDDNNNDDKMEELINLKFRRLEDLIYALRRQILQDQDIVSILPLINERFGSVRNLLTKYEDALQSINKLKVREFKISSDELTKRRPLASYDTQSLHILIVALQNELIECKQQLRKSMLMIKPNQIDDNNNSNNCDNLDTKKYDSNNDNGNDIDLASRFNVLEAEHSTLMKDFELLKKDNELLKSEINLETDVLKSGLFTIDDKLKNKLVEVNARIAEYYEKLEKMQITIDLQQKLVNQFQKEKSLYLRQKMTLTKQVEDMKEKVSNSEAKVRTTNRKLESLRGVARIMTENTLAKRQDYKRTFDQIETLFFKAYERYDSAALLIQRSWRKMRNSQLEKEIIVSKDESFPVSQILTISAIDVISGKMKPITYKQIVKLLHSYNSEIKQSTMISLEIMNNFIIKKHEEMNIVSESVLCKPKRFNWTQTGADRFEVETQTEKMPYRGKK</sequence>
<comment type="caution">
    <text evidence="2">The sequence shown here is derived from an EMBL/GenBank/DDBJ whole genome shotgun (WGS) entry which is preliminary data.</text>
</comment>
<evidence type="ECO:0000256" key="1">
    <source>
        <dbReference type="SAM" id="Coils"/>
    </source>
</evidence>
<accession>A0ABR2KE52</accession>
<feature type="coiled-coil region" evidence="1">
    <location>
        <begin position="404"/>
        <end position="473"/>
    </location>
</feature>